<dbReference type="WBParaSite" id="PSAMB.scaffold5843size10765.g27408.t1">
    <property type="protein sequence ID" value="PSAMB.scaffold5843size10765.g27408.t1"/>
    <property type="gene ID" value="PSAMB.scaffold5843size10765.g27408"/>
</dbReference>
<organism evidence="1 2">
    <name type="scientific">Plectus sambesii</name>
    <dbReference type="NCBI Taxonomy" id="2011161"/>
    <lineage>
        <taxon>Eukaryota</taxon>
        <taxon>Metazoa</taxon>
        <taxon>Ecdysozoa</taxon>
        <taxon>Nematoda</taxon>
        <taxon>Chromadorea</taxon>
        <taxon>Plectida</taxon>
        <taxon>Plectina</taxon>
        <taxon>Plectoidea</taxon>
        <taxon>Plectidae</taxon>
        <taxon>Plectus</taxon>
    </lineage>
</organism>
<dbReference type="Proteomes" id="UP000887566">
    <property type="component" value="Unplaced"/>
</dbReference>
<proteinExistence type="predicted"/>
<dbReference type="AlphaFoldDB" id="A0A914WXY0"/>
<protein>
    <submittedName>
        <fullName evidence="2">Uncharacterized protein</fullName>
    </submittedName>
</protein>
<keyword evidence="1" id="KW-1185">Reference proteome</keyword>
<evidence type="ECO:0000313" key="1">
    <source>
        <dbReference type="Proteomes" id="UP000887566"/>
    </source>
</evidence>
<sequence length="152" mass="16936">MATADKLTASVDFAALQTDPGYMLELYFAELRKSHAPKSVGKIGCIPLTFTSVRTALLLSRGPRWLGAGRIISPCRTRMKRRWRLQIVGAVDPEIANREVDRRGARIVDALSGRPLDRPPTGRLRPPAEVFVDDGRLRQRAKGGNRLFESQL</sequence>
<name>A0A914WXY0_9BILA</name>
<evidence type="ECO:0000313" key="2">
    <source>
        <dbReference type="WBParaSite" id="PSAMB.scaffold5843size10765.g27408.t1"/>
    </source>
</evidence>
<accession>A0A914WXY0</accession>
<reference evidence="2" key="1">
    <citation type="submission" date="2022-11" db="UniProtKB">
        <authorList>
            <consortium name="WormBaseParasite"/>
        </authorList>
    </citation>
    <scope>IDENTIFICATION</scope>
</reference>